<reference evidence="1 2" key="1">
    <citation type="submission" date="2023-07" db="EMBL/GenBank/DDBJ databases">
        <title>Genomic Encyclopedia of Type Strains, Phase IV (KMG-IV): sequencing the most valuable type-strain genomes for metagenomic binning, comparative biology and taxonomic classification.</title>
        <authorList>
            <person name="Goeker M."/>
        </authorList>
    </citation>
    <scope>NUCLEOTIDE SEQUENCE [LARGE SCALE GENOMIC DNA]</scope>
    <source>
        <strain evidence="1 2">DSM 45903</strain>
    </source>
</reference>
<evidence type="ECO:0000313" key="2">
    <source>
        <dbReference type="Proteomes" id="UP001185012"/>
    </source>
</evidence>
<organism evidence="1 2">
    <name type="scientific">Desmospora profundinema</name>
    <dbReference type="NCBI Taxonomy" id="1571184"/>
    <lineage>
        <taxon>Bacteria</taxon>
        <taxon>Bacillati</taxon>
        <taxon>Bacillota</taxon>
        <taxon>Bacilli</taxon>
        <taxon>Bacillales</taxon>
        <taxon>Thermoactinomycetaceae</taxon>
        <taxon>Desmospora</taxon>
    </lineage>
</organism>
<dbReference type="EMBL" id="JAVDQG010000003">
    <property type="protein sequence ID" value="MDR6225731.1"/>
    <property type="molecule type" value="Genomic_DNA"/>
</dbReference>
<dbReference type="RefSeq" id="WP_309864758.1">
    <property type="nucleotide sequence ID" value="NZ_JAVDQG010000003.1"/>
</dbReference>
<proteinExistence type="predicted"/>
<dbReference type="Proteomes" id="UP001185012">
    <property type="component" value="Unassembled WGS sequence"/>
</dbReference>
<sequence>MRGMACLDEEQVEQLIRCDCAGCRRRAREGEPPVWNWRRQVLEAVNRTLRDLFRTTGVPRTPWRVLQSLQRHWPANPSLFPDRNTYYTVWVKVTDHLMRYVVSNREEDPPILLMEPLSMRVEELGITCSIHVQLAQWSEEGVWIRRFLVDDHPGVIDSCRYLTALFAKRYWGEKRVNLEVVSLLNGDSRTFCLSDESTRHLYDYLLLVRERFFDRHTGYIPC</sequence>
<protein>
    <submittedName>
        <fullName evidence="1">Uncharacterized protein</fullName>
    </submittedName>
</protein>
<name>A0ABU1ILS8_9BACL</name>
<keyword evidence="2" id="KW-1185">Reference proteome</keyword>
<gene>
    <name evidence="1" type="ORF">JOE21_001729</name>
</gene>
<evidence type="ECO:0000313" key="1">
    <source>
        <dbReference type="EMBL" id="MDR6225731.1"/>
    </source>
</evidence>
<comment type="caution">
    <text evidence="1">The sequence shown here is derived from an EMBL/GenBank/DDBJ whole genome shotgun (WGS) entry which is preliminary data.</text>
</comment>
<accession>A0ABU1ILS8</accession>